<name>A0A9N9RMY3_9DIPT</name>
<dbReference type="Pfam" id="PF05485">
    <property type="entry name" value="THAP"/>
    <property type="match status" value="1"/>
</dbReference>
<dbReference type="SMART" id="SM00692">
    <property type="entry name" value="DM3"/>
    <property type="match status" value="1"/>
</dbReference>
<keyword evidence="2 5" id="KW-0863">Zinc-finger</keyword>
<organism evidence="7 8">
    <name type="scientific">Chironomus riparius</name>
    <dbReference type="NCBI Taxonomy" id="315576"/>
    <lineage>
        <taxon>Eukaryota</taxon>
        <taxon>Metazoa</taxon>
        <taxon>Ecdysozoa</taxon>
        <taxon>Arthropoda</taxon>
        <taxon>Hexapoda</taxon>
        <taxon>Insecta</taxon>
        <taxon>Pterygota</taxon>
        <taxon>Neoptera</taxon>
        <taxon>Endopterygota</taxon>
        <taxon>Diptera</taxon>
        <taxon>Nematocera</taxon>
        <taxon>Chironomoidea</taxon>
        <taxon>Chironomidae</taxon>
        <taxon>Chironominae</taxon>
        <taxon>Chironomus</taxon>
    </lineage>
</organism>
<dbReference type="InterPro" id="IPR013761">
    <property type="entry name" value="SAM/pointed_sf"/>
</dbReference>
<dbReference type="AlphaFoldDB" id="A0A9N9RMY3"/>
<evidence type="ECO:0000256" key="5">
    <source>
        <dbReference type="PROSITE-ProRule" id="PRU00309"/>
    </source>
</evidence>
<dbReference type="Proteomes" id="UP001153620">
    <property type="component" value="Chromosome 1"/>
</dbReference>
<evidence type="ECO:0000256" key="4">
    <source>
        <dbReference type="ARBA" id="ARBA00023125"/>
    </source>
</evidence>
<reference evidence="7" key="1">
    <citation type="submission" date="2022-01" db="EMBL/GenBank/DDBJ databases">
        <authorList>
            <person name="King R."/>
        </authorList>
    </citation>
    <scope>NUCLEOTIDE SEQUENCE</scope>
</reference>
<evidence type="ECO:0000259" key="6">
    <source>
        <dbReference type="PROSITE" id="PS50950"/>
    </source>
</evidence>
<dbReference type="SUPFAM" id="SSF57716">
    <property type="entry name" value="Glucocorticoid receptor-like (DNA-binding domain)"/>
    <property type="match status" value="1"/>
</dbReference>
<dbReference type="PANTHER" id="PTHR46600:SF11">
    <property type="entry name" value="THAP DOMAIN-CONTAINING PROTEIN 10"/>
    <property type="match status" value="1"/>
</dbReference>
<dbReference type="SMART" id="SM00251">
    <property type="entry name" value="SAM_PNT"/>
    <property type="match status" value="1"/>
</dbReference>
<accession>A0A9N9RMY3</accession>
<keyword evidence="8" id="KW-1185">Reference proteome</keyword>
<dbReference type="PROSITE" id="PS50950">
    <property type="entry name" value="ZF_THAP"/>
    <property type="match status" value="1"/>
</dbReference>
<feature type="domain" description="THAP-type" evidence="6">
    <location>
        <begin position="1"/>
        <end position="82"/>
    </location>
</feature>
<evidence type="ECO:0000313" key="8">
    <source>
        <dbReference type="Proteomes" id="UP001153620"/>
    </source>
</evidence>
<proteinExistence type="predicted"/>
<evidence type="ECO:0000313" key="7">
    <source>
        <dbReference type="EMBL" id="CAG9799474.1"/>
    </source>
</evidence>
<evidence type="ECO:0000256" key="3">
    <source>
        <dbReference type="ARBA" id="ARBA00022833"/>
    </source>
</evidence>
<dbReference type="Gene3D" id="1.10.150.50">
    <property type="entry name" value="Transcription Factor, Ets-1"/>
    <property type="match status" value="1"/>
</dbReference>
<sequence length="300" mass="34830">MSHKCAITGCDSKWNQSGDFKKIPMFPLPKNAEIQNKWYKNIDKDDINEKLSRGSLVCIKHFEHKFLNADKSLNDKAIPTLHLKTGSTLIDYEELLSQPIKKKRGTSGLMNLELARKKKLMRRQRMQTLAEKRRLAKKENSTNVKVSKNSPDTMMHCDKTNDYFLGDRVESDTEKVVISLRLTDLVKHLHDEKMSLCKHPSSIRDSKTYPIFNKIKNIQELLNNPVYWTKEQVFIFIEHITSQKAIIKHFDKNDIDGEAILSLTKSDLINFLKLDDSTSEILGTTFEQLRKETIMRYVNS</sequence>
<gene>
    <name evidence="7" type="ORF">CHIRRI_LOCUS2440</name>
</gene>
<keyword evidence="1" id="KW-0479">Metal-binding</keyword>
<evidence type="ECO:0000256" key="2">
    <source>
        <dbReference type="ARBA" id="ARBA00022771"/>
    </source>
</evidence>
<reference evidence="7" key="2">
    <citation type="submission" date="2022-10" db="EMBL/GenBank/DDBJ databases">
        <authorList>
            <consortium name="ENA_rothamsted_submissions"/>
            <consortium name="culmorum"/>
            <person name="King R."/>
        </authorList>
    </citation>
    <scope>NUCLEOTIDE SEQUENCE</scope>
</reference>
<dbReference type="SMART" id="SM00980">
    <property type="entry name" value="THAP"/>
    <property type="match status" value="1"/>
</dbReference>
<dbReference type="GO" id="GO:0008270">
    <property type="term" value="F:zinc ion binding"/>
    <property type="evidence" value="ECO:0007669"/>
    <property type="project" value="UniProtKB-KW"/>
</dbReference>
<protein>
    <recommendedName>
        <fullName evidence="6">THAP-type domain-containing protein</fullName>
    </recommendedName>
</protein>
<dbReference type="InterPro" id="IPR006612">
    <property type="entry name" value="THAP_Znf"/>
</dbReference>
<dbReference type="GO" id="GO:0043565">
    <property type="term" value="F:sequence-specific DNA binding"/>
    <property type="evidence" value="ECO:0007669"/>
    <property type="project" value="InterPro"/>
</dbReference>
<evidence type="ECO:0000256" key="1">
    <source>
        <dbReference type="ARBA" id="ARBA00022723"/>
    </source>
</evidence>
<keyword evidence="4 5" id="KW-0238">DNA-binding</keyword>
<keyword evidence="3" id="KW-0862">Zinc</keyword>
<dbReference type="SUPFAM" id="SSF47769">
    <property type="entry name" value="SAM/Pointed domain"/>
    <property type="match status" value="1"/>
</dbReference>
<dbReference type="InterPro" id="IPR003118">
    <property type="entry name" value="Pointed_dom"/>
</dbReference>
<dbReference type="InterPro" id="IPR026516">
    <property type="entry name" value="THAP1/10"/>
</dbReference>
<dbReference type="Pfam" id="PF02198">
    <property type="entry name" value="SAM_PNT"/>
    <property type="match status" value="1"/>
</dbReference>
<dbReference type="EMBL" id="OU895877">
    <property type="protein sequence ID" value="CAG9799474.1"/>
    <property type="molecule type" value="Genomic_DNA"/>
</dbReference>
<dbReference type="OrthoDB" id="7312725at2759"/>
<dbReference type="PANTHER" id="PTHR46600">
    <property type="entry name" value="THAP DOMAIN-CONTAINING"/>
    <property type="match status" value="1"/>
</dbReference>